<dbReference type="Proteomes" id="UP001144204">
    <property type="component" value="Unassembled WGS sequence"/>
</dbReference>
<dbReference type="SUPFAM" id="SSF53383">
    <property type="entry name" value="PLP-dependent transferases"/>
    <property type="match status" value="1"/>
</dbReference>
<comment type="subunit">
    <text evidence="3">Homodimer.</text>
</comment>
<organism evidence="8 9">
    <name type="scientific">Philodulcilactobacillus myokoensis</name>
    <dbReference type="NCBI Taxonomy" id="2929573"/>
    <lineage>
        <taxon>Bacteria</taxon>
        <taxon>Bacillati</taxon>
        <taxon>Bacillota</taxon>
        <taxon>Bacilli</taxon>
        <taxon>Lactobacillales</taxon>
        <taxon>Lactobacillaceae</taxon>
        <taxon>Philodulcilactobacillus</taxon>
    </lineage>
</organism>
<evidence type="ECO:0000313" key="8">
    <source>
        <dbReference type="EMBL" id="GLB47343.1"/>
    </source>
</evidence>
<gene>
    <name evidence="8" type="ORF">WR164_13220</name>
</gene>
<evidence type="ECO:0000256" key="5">
    <source>
        <dbReference type="ARBA" id="ARBA00022679"/>
    </source>
</evidence>
<name>A0A9W6B2A1_9LACO</name>
<dbReference type="FunFam" id="3.40.640.10:FF:000053">
    <property type="entry name" value="Aminotransferase, class I"/>
    <property type="match status" value="1"/>
</dbReference>
<reference evidence="8" key="1">
    <citation type="submission" date="2022-07" db="EMBL/GenBank/DDBJ databases">
        <authorList>
            <person name="Kouya T."/>
            <person name="Ishiyama Y."/>
        </authorList>
    </citation>
    <scope>NUCLEOTIDE SEQUENCE</scope>
    <source>
        <strain evidence="8">WR16-4</strain>
    </source>
</reference>
<dbReference type="PANTHER" id="PTHR42790">
    <property type="entry name" value="AMINOTRANSFERASE"/>
    <property type="match status" value="1"/>
</dbReference>
<protein>
    <submittedName>
        <fullName evidence="8">Aminotransferase</fullName>
    </submittedName>
</protein>
<evidence type="ECO:0000256" key="1">
    <source>
        <dbReference type="ARBA" id="ARBA00001933"/>
    </source>
</evidence>
<evidence type="ECO:0000259" key="7">
    <source>
        <dbReference type="Pfam" id="PF00155"/>
    </source>
</evidence>
<dbReference type="Pfam" id="PF00155">
    <property type="entry name" value="Aminotran_1_2"/>
    <property type="match status" value="1"/>
</dbReference>
<dbReference type="GO" id="GO:0008483">
    <property type="term" value="F:transaminase activity"/>
    <property type="evidence" value="ECO:0007669"/>
    <property type="project" value="UniProtKB-KW"/>
</dbReference>
<feature type="domain" description="Aminotransferase class I/classII large" evidence="7">
    <location>
        <begin position="28"/>
        <end position="385"/>
    </location>
</feature>
<accession>A0A9W6B2A1</accession>
<comment type="similarity">
    <text evidence="2">Belongs to the class-I pyridoxal-phosphate-dependent aminotransferase family.</text>
</comment>
<comment type="caution">
    <text evidence="8">The sequence shown here is derived from an EMBL/GenBank/DDBJ whole genome shotgun (WGS) entry which is preliminary data.</text>
</comment>
<dbReference type="Gene3D" id="3.40.640.10">
    <property type="entry name" value="Type I PLP-dependent aspartate aminotransferase-like (Major domain)"/>
    <property type="match status" value="1"/>
</dbReference>
<keyword evidence="5" id="KW-0808">Transferase</keyword>
<dbReference type="EMBL" id="BRPL01000002">
    <property type="protein sequence ID" value="GLB47343.1"/>
    <property type="molecule type" value="Genomic_DNA"/>
</dbReference>
<evidence type="ECO:0000313" key="9">
    <source>
        <dbReference type="Proteomes" id="UP001144204"/>
    </source>
</evidence>
<evidence type="ECO:0000256" key="4">
    <source>
        <dbReference type="ARBA" id="ARBA00022576"/>
    </source>
</evidence>
<comment type="cofactor">
    <cofactor evidence="1">
        <name>pyridoxal 5'-phosphate</name>
        <dbReference type="ChEBI" id="CHEBI:597326"/>
    </cofactor>
</comment>
<dbReference type="InterPro" id="IPR015422">
    <property type="entry name" value="PyrdxlP-dep_Trfase_small"/>
</dbReference>
<dbReference type="InterPro" id="IPR004839">
    <property type="entry name" value="Aminotransferase_I/II_large"/>
</dbReference>
<dbReference type="AlphaFoldDB" id="A0A9W6B2A1"/>
<dbReference type="CDD" id="cd00609">
    <property type="entry name" value="AAT_like"/>
    <property type="match status" value="1"/>
</dbReference>
<dbReference type="Gene3D" id="3.90.1150.10">
    <property type="entry name" value="Aspartate Aminotransferase, domain 1"/>
    <property type="match status" value="1"/>
</dbReference>
<dbReference type="InterPro" id="IPR050859">
    <property type="entry name" value="Class-I_PLP-dep_aminotransf"/>
</dbReference>
<dbReference type="GO" id="GO:1901605">
    <property type="term" value="P:alpha-amino acid metabolic process"/>
    <property type="evidence" value="ECO:0007669"/>
    <property type="project" value="TreeGrafter"/>
</dbReference>
<evidence type="ECO:0000256" key="3">
    <source>
        <dbReference type="ARBA" id="ARBA00011738"/>
    </source>
</evidence>
<keyword evidence="6" id="KW-0663">Pyridoxal phosphate</keyword>
<dbReference type="PANTHER" id="PTHR42790:SF19">
    <property type="entry name" value="KYNURENINE_ALPHA-AMINOADIPATE AMINOTRANSFERASE, MITOCHONDRIAL"/>
    <property type="match status" value="1"/>
</dbReference>
<keyword evidence="9" id="KW-1185">Reference proteome</keyword>
<dbReference type="RefSeq" id="WP_286136806.1">
    <property type="nucleotide sequence ID" value="NZ_BRPL01000002.1"/>
</dbReference>
<evidence type="ECO:0000256" key="6">
    <source>
        <dbReference type="ARBA" id="ARBA00022898"/>
    </source>
</evidence>
<proteinExistence type="inferred from homology"/>
<reference evidence="8" key="2">
    <citation type="journal article" date="2023" name="PLoS ONE">
        <title>Philodulcilactobacillus myokoensis gen. nov., sp. nov., a fructophilic, acidophilic, and agar-phobic lactic acid bacterium isolated from fermented vegetable extracts.</title>
        <authorList>
            <person name="Kouya T."/>
            <person name="Ishiyama Y."/>
            <person name="Ohashi S."/>
            <person name="Kumakubo R."/>
            <person name="Yamazaki T."/>
            <person name="Otaki T."/>
        </authorList>
    </citation>
    <scope>NUCLEOTIDE SEQUENCE</scope>
    <source>
        <strain evidence="8">WR16-4</strain>
    </source>
</reference>
<dbReference type="InterPro" id="IPR015421">
    <property type="entry name" value="PyrdxlP-dep_Trfase_major"/>
</dbReference>
<dbReference type="InterPro" id="IPR015424">
    <property type="entry name" value="PyrdxlP-dep_Trfase"/>
</dbReference>
<dbReference type="GO" id="GO:0030170">
    <property type="term" value="F:pyridoxal phosphate binding"/>
    <property type="evidence" value="ECO:0007669"/>
    <property type="project" value="InterPro"/>
</dbReference>
<sequence length="398" mass="44258">MKFNFSERVPKNDDDAVGSILKAAVDPKVISLAGGLPSPDLFPVKELKKAADEVFDNDAKEALQYGQAAGYEKLREQIAKMTRERGVDCTVDNVAVTTGSEQSIDLVGKLLVNPGDTVLVEKPTYLCTLDVLRSYGAKLVGVDMDADGMRVDSLKQALKEHPDAKMLYTIPNFQNPTGHTMPNDRREALEKLLAAHNVVVLEDDPYGKIRYTGKTQYPVKHFDHTGNVIYMSSFSKFLVPGVRLGWMVADPAFMKKLLPMKQSADLHSDNLSQYIVSRYLSENDVQPHVDQICALYKKRANTMMKELDAKLPKGVTHSVPEGGMFLWVKAPETVNTVDLFKECIKHHVAFVPGAPFYPNEVTQGTFRLNFSNVDSATIKKGVDRLCDALNEFMTAKQK</sequence>
<keyword evidence="4 8" id="KW-0032">Aminotransferase</keyword>
<evidence type="ECO:0000256" key="2">
    <source>
        <dbReference type="ARBA" id="ARBA00007441"/>
    </source>
</evidence>